<comment type="caution">
    <text evidence="1">The sequence shown here is derived from an EMBL/GenBank/DDBJ whole genome shotgun (WGS) entry which is preliminary data.</text>
</comment>
<organism evidence="1 2">
    <name type="scientific">Apiospora marii</name>
    <dbReference type="NCBI Taxonomy" id="335849"/>
    <lineage>
        <taxon>Eukaryota</taxon>
        <taxon>Fungi</taxon>
        <taxon>Dikarya</taxon>
        <taxon>Ascomycota</taxon>
        <taxon>Pezizomycotina</taxon>
        <taxon>Sordariomycetes</taxon>
        <taxon>Xylariomycetidae</taxon>
        <taxon>Amphisphaeriales</taxon>
        <taxon>Apiosporaceae</taxon>
        <taxon>Apiospora</taxon>
    </lineage>
</organism>
<gene>
    <name evidence="1" type="ORF">PG991_013879</name>
</gene>
<evidence type="ECO:0000313" key="2">
    <source>
        <dbReference type="Proteomes" id="UP001396898"/>
    </source>
</evidence>
<dbReference type="Proteomes" id="UP001396898">
    <property type="component" value="Unassembled WGS sequence"/>
</dbReference>
<evidence type="ECO:0000313" key="1">
    <source>
        <dbReference type="EMBL" id="KAK8001657.1"/>
    </source>
</evidence>
<accession>A0ABR1R7E5</accession>
<evidence type="ECO:0008006" key="3">
    <source>
        <dbReference type="Google" id="ProtNLM"/>
    </source>
</evidence>
<reference evidence="1 2" key="1">
    <citation type="submission" date="2023-01" db="EMBL/GenBank/DDBJ databases">
        <title>Analysis of 21 Apiospora genomes using comparative genomics revels a genus with tremendous synthesis potential of carbohydrate active enzymes and secondary metabolites.</title>
        <authorList>
            <person name="Sorensen T."/>
        </authorList>
    </citation>
    <scope>NUCLEOTIDE SEQUENCE [LARGE SCALE GENOMIC DNA]</scope>
    <source>
        <strain evidence="1 2">CBS 20057</strain>
    </source>
</reference>
<sequence>MEVPTAPQQPTPGHDAAISNQNYIPPLLRLPRELRDMVYNYFVSVDQHFKWNEDYIPLTCPVLQINRQIRAEAWDRLIRSNVWIRVTMSSIPDYNWVPQACLLHHRALIQYWDRLDRAVAVHLRLTGDTAAVEDHTFTFAYHPFTYGLFVHEISRSHWEYTGLSVEVKSATFKRVSKLIMPLSSVRDYRSVEARGKLNDDALQRLADQIRRTSNTIKDLVAIKDCYRRLGRRAERDGRHSDAISNYLLGIEATWDKADRFPRGSPEDNSINHINSDCFIAYSRNAHRHITGLKTRAPPVALMETATKSLLVEIIGSCSHALAFVGVTERQRCEAHLYRAFAFYHYAECHGPLLDRDDSRQLNREDPSVSPCRVQYGDCYLDAARCLFYAREVDCWEDVLAGLDEDDLRVLDAIQGRPGPQAFELVERQIPLVGPWRGDPDLWNGWPRHESILMALFHRRHDKGPDGDDGVSPDLRSEYLVHGISWSYSGEELIANLFGIVDASLLLTI</sequence>
<name>A0ABR1R7E5_9PEZI</name>
<protein>
    <recommendedName>
        <fullName evidence="3">F-box domain-containing protein</fullName>
    </recommendedName>
</protein>
<keyword evidence="2" id="KW-1185">Reference proteome</keyword>
<proteinExistence type="predicted"/>
<dbReference type="EMBL" id="JAQQWI010000018">
    <property type="protein sequence ID" value="KAK8001657.1"/>
    <property type="molecule type" value="Genomic_DNA"/>
</dbReference>